<reference evidence="2" key="1">
    <citation type="submission" date="2018-02" db="EMBL/GenBank/DDBJ databases">
        <title>Rhizophora mucronata_Transcriptome.</title>
        <authorList>
            <person name="Meera S.P."/>
            <person name="Sreeshan A."/>
            <person name="Augustine A."/>
        </authorList>
    </citation>
    <scope>NUCLEOTIDE SEQUENCE</scope>
    <source>
        <tissue evidence="2">Leaf</tissue>
    </source>
</reference>
<dbReference type="AlphaFoldDB" id="A0A2P2K9N1"/>
<sequence>MACYTFILSVENFMHLMRDFLFCELLIIFYLNFISIGKT</sequence>
<accession>A0A2P2K9N1</accession>
<keyword evidence="1" id="KW-1133">Transmembrane helix</keyword>
<name>A0A2P2K9N1_RHIMU</name>
<keyword evidence="1" id="KW-0812">Transmembrane</keyword>
<evidence type="ECO:0000256" key="1">
    <source>
        <dbReference type="SAM" id="Phobius"/>
    </source>
</evidence>
<feature type="transmembrane region" description="Helical" evidence="1">
    <location>
        <begin position="20"/>
        <end position="37"/>
    </location>
</feature>
<organism evidence="2">
    <name type="scientific">Rhizophora mucronata</name>
    <name type="common">Asiatic mangrove</name>
    <dbReference type="NCBI Taxonomy" id="61149"/>
    <lineage>
        <taxon>Eukaryota</taxon>
        <taxon>Viridiplantae</taxon>
        <taxon>Streptophyta</taxon>
        <taxon>Embryophyta</taxon>
        <taxon>Tracheophyta</taxon>
        <taxon>Spermatophyta</taxon>
        <taxon>Magnoliopsida</taxon>
        <taxon>eudicotyledons</taxon>
        <taxon>Gunneridae</taxon>
        <taxon>Pentapetalae</taxon>
        <taxon>rosids</taxon>
        <taxon>fabids</taxon>
        <taxon>Malpighiales</taxon>
        <taxon>Rhizophoraceae</taxon>
        <taxon>Rhizophora</taxon>
    </lineage>
</organism>
<proteinExistence type="predicted"/>
<evidence type="ECO:0000313" key="2">
    <source>
        <dbReference type="EMBL" id="MBX02459.1"/>
    </source>
</evidence>
<dbReference type="EMBL" id="GGEC01021975">
    <property type="protein sequence ID" value="MBX02459.1"/>
    <property type="molecule type" value="Transcribed_RNA"/>
</dbReference>
<protein>
    <submittedName>
        <fullName evidence="2">Uncharacterized protein</fullName>
    </submittedName>
</protein>
<keyword evidence="1" id="KW-0472">Membrane</keyword>